<keyword evidence="2" id="KW-1185">Reference proteome</keyword>
<reference evidence="1" key="1">
    <citation type="submission" date="2021-06" db="EMBL/GenBank/DDBJ databases">
        <authorList>
            <person name="Kallberg Y."/>
            <person name="Tangrot J."/>
            <person name="Rosling A."/>
        </authorList>
    </citation>
    <scope>NUCLEOTIDE SEQUENCE</scope>
    <source>
        <strain evidence="1">IA702</strain>
    </source>
</reference>
<name>A0A9N9DN39_9GLOM</name>
<accession>A0A9N9DN39</accession>
<dbReference type="AlphaFoldDB" id="A0A9N9DN39"/>
<evidence type="ECO:0000313" key="1">
    <source>
        <dbReference type="EMBL" id="CAG8645354.1"/>
    </source>
</evidence>
<evidence type="ECO:0000313" key="2">
    <source>
        <dbReference type="Proteomes" id="UP000789572"/>
    </source>
</evidence>
<comment type="caution">
    <text evidence="1">The sequence shown here is derived from an EMBL/GenBank/DDBJ whole genome shotgun (WGS) entry which is preliminary data.</text>
</comment>
<proteinExistence type="predicted"/>
<sequence>SSQSAMDASSDIFFAYVSQRQKSDTVVCVTTTEIRHRRHVSSYPWVQALVN</sequence>
<protein>
    <submittedName>
        <fullName evidence="1">3570_t:CDS:1</fullName>
    </submittedName>
</protein>
<feature type="non-terminal residue" evidence="1">
    <location>
        <position position="1"/>
    </location>
</feature>
<gene>
    <name evidence="1" type="ORF">POCULU_LOCUS9650</name>
</gene>
<dbReference type="Proteomes" id="UP000789572">
    <property type="component" value="Unassembled WGS sequence"/>
</dbReference>
<dbReference type="EMBL" id="CAJVPJ010003840">
    <property type="protein sequence ID" value="CAG8645354.1"/>
    <property type="molecule type" value="Genomic_DNA"/>
</dbReference>
<organism evidence="1 2">
    <name type="scientific">Paraglomus occultum</name>
    <dbReference type="NCBI Taxonomy" id="144539"/>
    <lineage>
        <taxon>Eukaryota</taxon>
        <taxon>Fungi</taxon>
        <taxon>Fungi incertae sedis</taxon>
        <taxon>Mucoromycota</taxon>
        <taxon>Glomeromycotina</taxon>
        <taxon>Glomeromycetes</taxon>
        <taxon>Paraglomerales</taxon>
        <taxon>Paraglomeraceae</taxon>
        <taxon>Paraglomus</taxon>
    </lineage>
</organism>